<proteinExistence type="predicted"/>
<protein>
    <submittedName>
        <fullName evidence="3">Uncharacterized protein</fullName>
    </submittedName>
</protein>
<evidence type="ECO:0000256" key="2">
    <source>
        <dbReference type="SAM" id="Phobius"/>
    </source>
</evidence>
<dbReference type="Proteomes" id="UP000281474">
    <property type="component" value="Unassembled WGS sequence"/>
</dbReference>
<keyword evidence="4" id="KW-1185">Reference proteome</keyword>
<keyword evidence="1" id="KW-0175">Coiled coil</keyword>
<dbReference type="AlphaFoldDB" id="A0A3L8Q0M0"/>
<feature type="transmembrane region" description="Helical" evidence="2">
    <location>
        <begin position="120"/>
        <end position="139"/>
    </location>
</feature>
<dbReference type="EMBL" id="QZEI01000017">
    <property type="protein sequence ID" value="RLV60338.1"/>
    <property type="molecule type" value="Genomic_DNA"/>
</dbReference>
<keyword evidence="2" id="KW-1133">Transmembrane helix</keyword>
<keyword evidence="2" id="KW-0812">Transmembrane</keyword>
<feature type="coiled-coil region" evidence="1">
    <location>
        <begin position="574"/>
        <end position="612"/>
    </location>
</feature>
<gene>
    <name evidence="3" type="ORF">D5018_07370</name>
</gene>
<evidence type="ECO:0000256" key="1">
    <source>
        <dbReference type="SAM" id="Coils"/>
    </source>
</evidence>
<evidence type="ECO:0000313" key="4">
    <source>
        <dbReference type="Proteomes" id="UP000281474"/>
    </source>
</evidence>
<accession>A0A3L8Q0M0</accession>
<sequence length="717" mass="79080">MAADASGVSVSPAPTAFQPELVTAEYPPVNGNQSIDSNERTPLLHGTLPVGSVQTARSHNEIARARWQNAVFTIQQVPLPELLEQAFTDLQREELEAIDAARKVLEGEVALGRKEFFLNLLKSIVVAAGCSVAFYYALTNGDLELMIAAGILTAIFTLAALDSISALVNWRRLVSSGKGLPIGADAIGNLTYPVAACLTTDEKVRQTIARLTSLVVNGALRLGTGIVGTSAPTNLLSAKDVISQGKNLIDTGEKYIGRRINGLDITLSKLTELKRAARKERQEAELFRHRLATLYKQHRYQKQNLQKFRSELIKIMDDLKAQVRQLRADVRDDFDLAKAWVDCWRRLPRDTQQLFPELQSMSQSTFEVLHPKLNENSAENTYLLGIDPNSLNIKPDGSRPFVAHAERELESAEKEVEAAHKALKDASVHFAGKNVCFKAFKMPFAIGGFLGLGAAAALTVGWAGTPVVAFMLGNCVISVMDLDKAIANYRHIKKEGQPLPIGDDSIGFGFFESLKAIGVEEKKAENWAKKTSTLVRFLFSSGASATQSDVMERVKQFENVTDNVKPILEEITALEDQQKKLDKEELKLQIKLNELERDLKKASKIELEASSKAHLAHLENIQRVAKIKVNVQIALLFYYSELKALLPNENRAFLQQFIFQLNQLSPSTKPEVTKALKTIFDSLPAEAQGDIKQQVDVEAKLGGPKNMALEPAVMMTT</sequence>
<name>A0A3L8Q0M0_9GAMM</name>
<dbReference type="OrthoDB" id="9818000at2"/>
<reference evidence="3 4" key="1">
    <citation type="submission" date="2018-09" db="EMBL/GenBank/DDBJ databases">
        <title>Phylogeny of the Shewanellaceae, and recommendation for two new genera, Pseudoshewanella and Parashewanella.</title>
        <authorList>
            <person name="Wang G."/>
        </authorList>
    </citation>
    <scope>NUCLEOTIDE SEQUENCE [LARGE SCALE GENOMIC DNA]</scope>
    <source>
        <strain evidence="3 4">C51</strain>
    </source>
</reference>
<feature type="coiled-coil region" evidence="1">
    <location>
        <begin position="263"/>
        <end position="329"/>
    </location>
</feature>
<feature type="coiled-coil region" evidence="1">
    <location>
        <begin position="402"/>
        <end position="429"/>
    </location>
</feature>
<evidence type="ECO:0000313" key="3">
    <source>
        <dbReference type="EMBL" id="RLV60338.1"/>
    </source>
</evidence>
<organism evidence="3 4">
    <name type="scientific">Parashewanella curva</name>
    <dbReference type="NCBI Taxonomy" id="2338552"/>
    <lineage>
        <taxon>Bacteria</taxon>
        <taxon>Pseudomonadati</taxon>
        <taxon>Pseudomonadota</taxon>
        <taxon>Gammaproteobacteria</taxon>
        <taxon>Alteromonadales</taxon>
        <taxon>Shewanellaceae</taxon>
        <taxon>Parashewanella</taxon>
    </lineage>
</organism>
<dbReference type="RefSeq" id="WP_121838370.1">
    <property type="nucleotide sequence ID" value="NZ_ML014766.1"/>
</dbReference>
<keyword evidence="2" id="KW-0472">Membrane</keyword>
<feature type="transmembrane region" description="Helical" evidence="2">
    <location>
        <begin position="444"/>
        <end position="472"/>
    </location>
</feature>
<feature type="transmembrane region" description="Helical" evidence="2">
    <location>
        <begin position="145"/>
        <end position="168"/>
    </location>
</feature>
<comment type="caution">
    <text evidence="3">The sequence shown here is derived from an EMBL/GenBank/DDBJ whole genome shotgun (WGS) entry which is preliminary data.</text>
</comment>